<dbReference type="CDD" id="cd14066">
    <property type="entry name" value="STKc_IRAK"/>
    <property type="match status" value="1"/>
</dbReference>
<keyword evidence="10" id="KW-1185">Reference proteome</keyword>
<evidence type="ECO:0000256" key="1">
    <source>
        <dbReference type="ARBA" id="ARBA00022527"/>
    </source>
</evidence>
<evidence type="ECO:0000256" key="7">
    <source>
        <dbReference type="SAM" id="MobiDB-lite"/>
    </source>
</evidence>
<evidence type="ECO:0000313" key="10">
    <source>
        <dbReference type="Proteomes" id="UP001229421"/>
    </source>
</evidence>
<evidence type="ECO:0000256" key="3">
    <source>
        <dbReference type="ARBA" id="ARBA00022741"/>
    </source>
</evidence>
<feature type="region of interest" description="Disordered" evidence="7">
    <location>
        <begin position="341"/>
        <end position="363"/>
    </location>
</feature>
<accession>A0AAD8NMT7</accession>
<feature type="domain" description="Protein kinase" evidence="8">
    <location>
        <begin position="388"/>
        <end position="639"/>
    </location>
</feature>
<dbReference type="GO" id="GO:0004714">
    <property type="term" value="F:transmembrane receptor protein tyrosine kinase activity"/>
    <property type="evidence" value="ECO:0007669"/>
    <property type="project" value="InterPro"/>
</dbReference>
<dbReference type="PROSITE" id="PS00108">
    <property type="entry name" value="PROTEIN_KINASE_ST"/>
    <property type="match status" value="1"/>
</dbReference>
<comment type="caution">
    <text evidence="9">The sequence shown here is derived from an EMBL/GenBank/DDBJ whole genome shotgun (WGS) entry which is preliminary data.</text>
</comment>
<dbReference type="GO" id="GO:0005524">
    <property type="term" value="F:ATP binding"/>
    <property type="evidence" value="ECO:0007669"/>
    <property type="project" value="UniProtKB-UniRule"/>
</dbReference>
<dbReference type="InterPro" id="IPR011009">
    <property type="entry name" value="Kinase-like_dom_sf"/>
</dbReference>
<sequence>MATTSEQLCRRYSLSDIQLATRNFDDELVIGRGGFGKVYKGHINGEGDINTSVAIKRLDSMSSQGAPEFIAEVETLSKLRHAHLVSLLGCCEEENEMILVYEYMPNETLYHHLHNSDIPLSWIQRLRIGIGAARGLDYLHTGVGTHHGVIHRDMKSSNILIDEDWAAKISDFGLAKLCPTNQSTYIHTSIKGTFGYMDPEIFMTGKFTRKTDVFAFGVVLFELLSGRHVVLPEDDDDLILARWAQNCVMERNLDRIVAPEIEGTLSPNSLKEFVQVAFCCLHNDPKERPTMSEVVVRLQLSLTLQEKFENYANMKFETYAKPVRRSGFTRKMLSYIFSSKMEDSSGHGDQTSSEDGDSYNERPHDDQVQIHAHHFKQFSYAELKHATRNFRNKMSSDRQGWVYKGRVDKKTYPSRMAIRVTSFHHRPEMDVQELGEFCHPNIHKVIGYCLEGETLYLVHEFMKERSLKDYLHNGLGELSFIKRVKVVVGVARGLLFLQRKRLIVKDWILDTNEIWIDKKFNAKLFYFDVARLLYRLQYPLVGETSQRRLCDVNGLGELLMEILTGKPVPLDYMGREPWSPAIALAYVKDIVDPQMRLKDTEIEGAREVLSLILKCTGYLCTLEQALKELEQIYTRMKRW</sequence>
<dbReference type="FunFam" id="1.10.510.10:FF:000095">
    <property type="entry name" value="protein STRUBBELIG-RECEPTOR FAMILY 8"/>
    <property type="match status" value="1"/>
</dbReference>
<dbReference type="Proteomes" id="UP001229421">
    <property type="component" value="Unassembled WGS sequence"/>
</dbReference>
<organism evidence="9 10">
    <name type="scientific">Tagetes erecta</name>
    <name type="common">African marigold</name>
    <dbReference type="NCBI Taxonomy" id="13708"/>
    <lineage>
        <taxon>Eukaryota</taxon>
        <taxon>Viridiplantae</taxon>
        <taxon>Streptophyta</taxon>
        <taxon>Embryophyta</taxon>
        <taxon>Tracheophyta</taxon>
        <taxon>Spermatophyta</taxon>
        <taxon>Magnoliopsida</taxon>
        <taxon>eudicotyledons</taxon>
        <taxon>Gunneridae</taxon>
        <taxon>Pentapetalae</taxon>
        <taxon>asterids</taxon>
        <taxon>campanulids</taxon>
        <taxon>Asterales</taxon>
        <taxon>Asteraceae</taxon>
        <taxon>Asteroideae</taxon>
        <taxon>Heliantheae alliance</taxon>
        <taxon>Tageteae</taxon>
        <taxon>Tagetes</taxon>
    </lineage>
</organism>
<evidence type="ECO:0000256" key="6">
    <source>
        <dbReference type="PROSITE-ProRule" id="PRU10141"/>
    </source>
</evidence>
<keyword evidence="4" id="KW-0418">Kinase</keyword>
<evidence type="ECO:0000259" key="8">
    <source>
        <dbReference type="PROSITE" id="PS50011"/>
    </source>
</evidence>
<dbReference type="SMART" id="SM00220">
    <property type="entry name" value="S_TKc"/>
    <property type="match status" value="1"/>
</dbReference>
<evidence type="ECO:0000256" key="4">
    <source>
        <dbReference type="ARBA" id="ARBA00022777"/>
    </source>
</evidence>
<dbReference type="SUPFAM" id="SSF56112">
    <property type="entry name" value="Protein kinase-like (PK-like)"/>
    <property type="match status" value="2"/>
</dbReference>
<dbReference type="GO" id="GO:0004674">
    <property type="term" value="F:protein serine/threonine kinase activity"/>
    <property type="evidence" value="ECO:0007669"/>
    <property type="project" value="UniProtKB-KW"/>
</dbReference>
<keyword evidence="3 6" id="KW-0547">Nucleotide-binding</keyword>
<dbReference type="InterPro" id="IPR000719">
    <property type="entry name" value="Prot_kinase_dom"/>
</dbReference>
<reference evidence="9" key="1">
    <citation type="journal article" date="2023" name="bioRxiv">
        <title>Improved chromosome-level genome assembly for marigold (Tagetes erecta).</title>
        <authorList>
            <person name="Jiang F."/>
            <person name="Yuan L."/>
            <person name="Wang S."/>
            <person name="Wang H."/>
            <person name="Xu D."/>
            <person name="Wang A."/>
            <person name="Fan W."/>
        </authorList>
    </citation>
    <scope>NUCLEOTIDE SEQUENCE</scope>
    <source>
        <strain evidence="9">WSJ</strain>
        <tissue evidence="9">Leaf</tissue>
    </source>
</reference>
<evidence type="ECO:0000256" key="5">
    <source>
        <dbReference type="ARBA" id="ARBA00022840"/>
    </source>
</evidence>
<dbReference type="InterPro" id="IPR017441">
    <property type="entry name" value="Protein_kinase_ATP_BS"/>
</dbReference>
<dbReference type="GO" id="GO:0005886">
    <property type="term" value="C:plasma membrane"/>
    <property type="evidence" value="ECO:0007669"/>
    <property type="project" value="TreeGrafter"/>
</dbReference>
<dbReference type="FunFam" id="3.30.200.20:FF:000039">
    <property type="entry name" value="receptor-like protein kinase FERONIA"/>
    <property type="match status" value="1"/>
</dbReference>
<keyword evidence="5 6" id="KW-0067">ATP-binding</keyword>
<dbReference type="InterPro" id="IPR001245">
    <property type="entry name" value="Ser-Thr/Tyr_kinase_cat_dom"/>
</dbReference>
<dbReference type="PANTHER" id="PTHR27003:SF328">
    <property type="entry name" value="PROTEIN KINASE DOMAIN-CONTAINING PROTEIN"/>
    <property type="match status" value="1"/>
</dbReference>
<dbReference type="Gene3D" id="3.30.200.20">
    <property type="entry name" value="Phosphorylase Kinase, domain 1"/>
    <property type="match status" value="2"/>
</dbReference>
<keyword evidence="1" id="KW-0723">Serine/threonine-protein kinase</keyword>
<dbReference type="InterPro" id="IPR045272">
    <property type="entry name" value="ANXUR1/2-like"/>
</dbReference>
<dbReference type="Gene3D" id="1.10.510.10">
    <property type="entry name" value="Transferase(Phosphotransferase) domain 1"/>
    <property type="match status" value="2"/>
</dbReference>
<dbReference type="Pfam" id="PF07714">
    <property type="entry name" value="PK_Tyr_Ser-Thr"/>
    <property type="match status" value="2"/>
</dbReference>
<dbReference type="PROSITE" id="PS00107">
    <property type="entry name" value="PROTEIN_KINASE_ATP"/>
    <property type="match status" value="1"/>
</dbReference>
<feature type="domain" description="Protein kinase" evidence="8">
    <location>
        <begin position="24"/>
        <end position="302"/>
    </location>
</feature>
<evidence type="ECO:0000256" key="2">
    <source>
        <dbReference type="ARBA" id="ARBA00022679"/>
    </source>
</evidence>
<protein>
    <recommendedName>
        <fullName evidence="8">Protein kinase domain-containing protein</fullName>
    </recommendedName>
</protein>
<dbReference type="PANTHER" id="PTHR27003">
    <property type="entry name" value="OS07G0166700 PROTEIN"/>
    <property type="match status" value="1"/>
</dbReference>
<name>A0AAD8NMT7_TARER</name>
<keyword evidence="2" id="KW-0808">Transferase</keyword>
<dbReference type="AlphaFoldDB" id="A0AAD8NMT7"/>
<dbReference type="GO" id="GO:0009506">
    <property type="term" value="C:plasmodesma"/>
    <property type="evidence" value="ECO:0007669"/>
    <property type="project" value="TreeGrafter"/>
</dbReference>
<dbReference type="PROSITE" id="PS50011">
    <property type="entry name" value="PROTEIN_KINASE_DOM"/>
    <property type="match status" value="2"/>
</dbReference>
<dbReference type="EMBL" id="JAUHHV010000008">
    <property type="protein sequence ID" value="KAK1413988.1"/>
    <property type="molecule type" value="Genomic_DNA"/>
</dbReference>
<feature type="binding site" evidence="6">
    <location>
        <position position="56"/>
    </location>
    <ligand>
        <name>ATP</name>
        <dbReference type="ChEBI" id="CHEBI:30616"/>
    </ligand>
</feature>
<gene>
    <name evidence="9" type="ORF">QVD17_29725</name>
</gene>
<evidence type="ECO:0000313" key="9">
    <source>
        <dbReference type="EMBL" id="KAK1413988.1"/>
    </source>
</evidence>
<proteinExistence type="predicted"/>
<dbReference type="InterPro" id="IPR008271">
    <property type="entry name" value="Ser/Thr_kinase_AS"/>
</dbReference>